<feature type="region of interest" description="Disordered" evidence="1">
    <location>
        <begin position="705"/>
        <end position="863"/>
    </location>
</feature>
<feature type="compositionally biased region" description="Basic and acidic residues" evidence="1">
    <location>
        <begin position="788"/>
        <end position="805"/>
    </location>
</feature>
<feature type="compositionally biased region" description="Basic and acidic residues" evidence="1">
    <location>
        <begin position="712"/>
        <end position="728"/>
    </location>
</feature>
<dbReference type="EMBL" id="ML122279">
    <property type="protein sequence ID" value="RPD57772.1"/>
    <property type="molecule type" value="Genomic_DNA"/>
</dbReference>
<dbReference type="OrthoDB" id="3265188at2759"/>
<proteinExistence type="predicted"/>
<dbReference type="Proteomes" id="UP000313359">
    <property type="component" value="Unassembled WGS sequence"/>
</dbReference>
<dbReference type="PROSITE" id="PS00109">
    <property type="entry name" value="PROTEIN_KINASE_TYR"/>
    <property type="match status" value="1"/>
</dbReference>
<organism evidence="3 4">
    <name type="scientific">Lentinus tigrinus ALCF2SS1-6</name>
    <dbReference type="NCBI Taxonomy" id="1328759"/>
    <lineage>
        <taxon>Eukaryota</taxon>
        <taxon>Fungi</taxon>
        <taxon>Dikarya</taxon>
        <taxon>Basidiomycota</taxon>
        <taxon>Agaricomycotina</taxon>
        <taxon>Agaricomycetes</taxon>
        <taxon>Polyporales</taxon>
        <taxon>Polyporaceae</taxon>
        <taxon>Lentinus</taxon>
    </lineage>
</organism>
<protein>
    <recommendedName>
        <fullName evidence="2">Fungal-type protein kinase domain-containing protein</fullName>
    </recommendedName>
</protein>
<evidence type="ECO:0000313" key="3">
    <source>
        <dbReference type="EMBL" id="RPD57772.1"/>
    </source>
</evidence>
<dbReference type="InterPro" id="IPR011009">
    <property type="entry name" value="Kinase-like_dom_sf"/>
</dbReference>
<dbReference type="PANTHER" id="PTHR38248">
    <property type="entry name" value="FUNK1 6"/>
    <property type="match status" value="1"/>
</dbReference>
<reference evidence="3" key="1">
    <citation type="journal article" date="2018" name="Genome Biol. Evol.">
        <title>Genomics and development of Lentinus tigrinus, a white-rot wood-decaying mushroom with dimorphic fruiting bodies.</title>
        <authorList>
            <person name="Wu B."/>
            <person name="Xu Z."/>
            <person name="Knudson A."/>
            <person name="Carlson A."/>
            <person name="Chen N."/>
            <person name="Kovaka S."/>
            <person name="LaButti K."/>
            <person name="Lipzen A."/>
            <person name="Pennachio C."/>
            <person name="Riley R."/>
            <person name="Schakwitz W."/>
            <person name="Umezawa K."/>
            <person name="Ohm R.A."/>
            <person name="Grigoriev I.V."/>
            <person name="Nagy L.G."/>
            <person name="Gibbons J."/>
            <person name="Hibbett D."/>
        </authorList>
    </citation>
    <scope>NUCLEOTIDE SEQUENCE [LARGE SCALE GENOMIC DNA]</scope>
    <source>
        <strain evidence="3">ALCF2SS1-6</strain>
    </source>
</reference>
<feature type="domain" description="Fungal-type protein kinase" evidence="2">
    <location>
        <begin position="151"/>
        <end position="521"/>
    </location>
</feature>
<dbReference type="PANTHER" id="PTHR38248:SF2">
    <property type="entry name" value="FUNK1 11"/>
    <property type="match status" value="1"/>
</dbReference>
<dbReference type="InterPro" id="IPR008266">
    <property type="entry name" value="Tyr_kinase_AS"/>
</dbReference>
<dbReference type="AlphaFoldDB" id="A0A5C2S2S0"/>
<feature type="region of interest" description="Disordered" evidence="1">
    <location>
        <begin position="646"/>
        <end position="681"/>
    </location>
</feature>
<feature type="compositionally biased region" description="Acidic residues" evidence="1">
    <location>
        <begin position="768"/>
        <end position="779"/>
    </location>
</feature>
<dbReference type="GO" id="GO:0004672">
    <property type="term" value="F:protein kinase activity"/>
    <property type="evidence" value="ECO:0007669"/>
    <property type="project" value="InterPro"/>
</dbReference>
<gene>
    <name evidence="3" type="ORF">L227DRAFT_551716</name>
</gene>
<sequence>MTRDQHQRELRRSMHGKTAVIPYTTFMNSFVPDPRDSTEPLGHPCSTDVFKGMTKPKNEKEMYREIPKRLNSEELLRGGFVVVSTPHKAGCAPSSNITPLCGIYPHDHAPEIKDASQYSLTDWSHLEITVECMPNFAADPFVHKASANAERSAEARKSALGQILSHAELVLQNQHRKHHFMIIFFGTLARIVYIDRDCMFATQRFSYVKKEAWLTEFLWRYGKLAPVQRGFDPSAQRLDPTEPLVQLMRQKRDAAVNGETPVEPHILEAYKDSLDDKVPWWKLDVYDEDEDFSRSFVVGKPHYLASGVLGRGTRCYIAQEVLKDDQGQFKLGAFMHMKDAWRVKHDEIEKEGTTLKTLNENNVPHVPTLVCHGDLPDQLTVSRAKWMEFNPGQDYYPIKEHQHYRIVVQEIGKPLSQFKNSRELVRALADVVQAHEAAYNCGFIHRDLSGGNILLCIDSKGNWRGLLTDWELAKNILTTSHERQTERTGTWQFMSAHVQDNPRHVVCIADELESIFHILIFYTVRFCPHNIPDDNIGQFLYEYFDIRPWCARGTCSARAKQEAVDLGTIEIRTQKGFRALQFIWQKKSPDANGAYPRYRHPLNDIISKLLSWFQAHYALDTIQNAELKAKAKAKVPSLDLLKHRRVDWGENEDDPSDSESSGGSDEDSDEDSDYDTLREEDIERTKKQAAKLATHYAMRRLLRNALQKGKRWPGEHEKTADKRPKDGYHNPQSVVPIVFFGPKDDEPGQDESQELSGAPKNPSVPSVDDAEWVEPEEGVGNEPAGTRAAEDSHAEGNLVEDDHSFAADINGLSRGVALPQHQMPNSPPPRSNMRTCNNKRTHDDSPEEPTTSTTPTKRRRIID</sequence>
<dbReference type="SUPFAM" id="SSF56112">
    <property type="entry name" value="Protein kinase-like (PK-like)"/>
    <property type="match status" value="1"/>
</dbReference>
<feature type="compositionally biased region" description="Acidic residues" evidence="1">
    <location>
        <begin position="664"/>
        <end position="674"/>
    </location>
</feature>
<evidence type="ECO:0000259" key="2">
    <source>
        <dbReference type="Pfam" id="PF17667"/>
    </source>
</evidence>
<accession>A0A5C2S2S0</accession>
<dbReference type="Pfam" id="PF17667">
    <property type="entry name" value="Pkinase_fungal"/>
    <property type="match status" value="1"/>
</dbReference>
<evidence type="ECO:0000256" key="1">
    <source>
        <dbReference type="SAM" id="MobiDB-lite"/>
    </source>
</evidence>
<keyword evidence="4" id="KW-1185">Reference proteome</keyword>
<dbReference type="Gene3D" id="1.10.510.10">
    <property type="entry name" value="Transferase(Phosphotransferase) domain 1"/>
    <property type="match status" value="1"/>
</dbReference>
<name>A0A5C2S2S0_9APHY</name>
<dbReference type="InterPro" id="IPR040976">
    <property type="entry name" value="Pkinase_fungal"/>
</dbReference>
<evidence type="ECO:0000313" key="4">
    <source>
        <dbReference type="Proteomes" id="UP000313359"/>
    </source>
</evidence>